<dbReference type="InterPro" id="IPR001965">
    <property type="entry name" value="Znf_PHD"/>
</dbReference>
<dbReference type="Pfam" id="PF23259">
    <property type="entry name" value="CHX17_C"/>
    <property type="match status" value="1"/>
</dbReference>
<dbReference type="GO" id="GO:0016020">
    <property type="term" value="C:membrane"/>
    <property type="evidence" value="ECO:0007669"/>
    <property type="project" value="UniProtKB-SubCell"/>
</dbReference>
<evidence type="ECO:0000256" key="13">
    <source>
        <dbReference type="PROSITE-ProRule" id="PRU00146"/>
    </source>
</evidence>
<evidence type="ECO:0000256" key="4">
    <source>
        <dbReference type="ARBA" id="ARBA00022692"/>
    </source>
</evidence>
<dbReference type="Pfam" id="PF23256">
    <property type="entry name" value="CHX17_2nd"/>
    <property type="match status" value="1"/>
</dbReference>
<dbReference type="InterPro" id="IPR006153">
    <property type="entry name" value="Cation/H_exchanger_TM"/>
</dbReference>
<feature type="compositionally biased region" description="Polar residues" evidence="14">
    <location>
        <begin position="1380"/>
        <end position="1393"/>
    </location>
</feature>
<dbReference type="Gene3D" id="1.20.1530.20">
    <property type="match status" value="1"/>
</dbReference>
<feature type="region of interest" description="Disordered" evidence="14">
    <location>
        <begin position="1443"/>
        <end position="1570"/>
    </location>
</feature>
<dbReference type="FunFam" id="1.20.1530.20:FF:000025">
    <property type="entry name" value="Cation/H(+) antiporter 28"/>
    <property type="match status" value="1"/>
</dbReference>
<evidence type="ECO:0000256" key="9">
    <source>
        <dbReference type="ARBA" id="ARBA00022989"/>
    </source>
</evidence>
<dbReference type="Gene3D" id="3.30.40.10">
    <property type="entry name" value="Zinc/RING finger domain, C3HC4 (zinc finger)"/>
    <property type="match status" value="2"/>
</dbReference>
<feature type="region of interest" description="Disordered" evidence="14">
    <location>
        <begin position="1365"/>
        <end position="1424"/>
    </location>
</feature>
<dbReference type="PANTHER" id="PTHR32468:SF145">
    <property type="entry name" value="CATION_H(+) ANTIPORTER 28"/>
    <property type="match status" value="1"/>
</dbReference>
<evidence type="ECO:0000256" key="8">
    <source>
        <dbReference type="ARBA" id="ARBA00022958"/>
    </source>
</evidence>
<dbReference type="InterPro" id="IPR019787">
    <property type="entry name" value="Znf_PHD-finger"/>
</dbReference>
<evidence type="ECO:0000256" key="2">
    <source>
        <dbReference type="ARBA" id="ARBA00022448"/>
    </source>
</evidence>
<feature type="transmembrane region" description="Helical" evidence="15">
    <location>
        <begin position="64"/>
        <end position="84"/>
    </location>
</feature>
<keyword evidence="6 13" id="KW-0863">Zinc-finger</keyword>
<feature type="compositionally biased region" description="Basic and acidic residues" evidence="14">
    <location>
        <begin position="1492"/>
        <end position="1517"/>
    </location>
</feature>
<name>A0A2P5DLS2_PARAD</name>
<protein>
    <submittedName>
        <fullName evidence="17">43kDa postsynaptic protein</fullName>
    </submittedName>
</protein>
<evidence type="ECO:0000256" key="5">
    <source>
        <dbReference type="ARBA" id="ARBA00022723"/>
    </source>
</evidence>
<feature type="transmembrane region" description="Helical" evidence="15">
    <location>
        <begin position="122"/>
        <end position="143"/>
    </location>
</feature>
<accession>A0A2P5DLS2</accession>
<evidence type="ECO:0000256" key="14">
    <source>
        <dbReference type="SAM" id="MobiDB-lite"/>
    </source>
</evidence>
<evidence type="ECO:0000256" key="7">
    <source>
        <dbReference type="ARBA" id="ARBA00022833"/>
    </source>
</evidence>
<dbReference type="Pfam" id="PF00999">
    <property type="entry name" value="Na_H_Exchanger"/>
    <property type="match status" value="1"/>
</dbReference>
<dbReference type="GO" id="GO:0008270">
    <property type="term" value="F:zinc ion binding"/>
    <property type="evidence" value="ECO:0007669"/>
    <property type="project" value="UniProtKB-KW"/>
</dbReference>
<feature type="transmembrane region" description="Helical" evidence="15">
    <location>
        <begin position="184"/>
        <end position="207"/>
    </location>
</feature>
<comment type="subcellular location">
    <subcellularLocation>
        <location evidence="1">Membrane</location>
        <topology evidence="1">Multi-pass membrane protein</topology>
    </subcellularLocation>
</comment>
<keyword evidence="9 15" id="KW-1133">Transmembrane helix</keyword>
<keyword evidence="11 15" id="KW-0472">Membrane</keyword>
<feature type="transmembrane region" description="Helical" evidence="15">
    <location>
        <begin position="90"/>
        <end position="110"/>
    </location>
</feature>
<dbReference type="InterPro" id="IPR057291">
    <property type="entry name" value="CHX17_2nd"/>
</dbReference>
<dbReference type="InterPro" id="IPR013083">
    <property type="entry name" value="Znf_RING/FYVE/PHD"/>
</dbReference>
<dbReference type="InterPro" id="IPR011011">
    <property type="entry name" value="Znf_FYVE_PHD"/>
</dbReference>
<evidence type="ECO:0000256" key="6">
    <source>
        <dbReference type="ARBA" id="ARBA00022771"/>
    </source>
</evidence>
<dbReference type="InterPro" id="IPR050794">
    <property type="entry name" value="CPA2_transporter"/>
</dbReference>
<proteinExistence type="inferred from homology"/>
<dbReference type="InterPro" id="IPR038770">
    <property type="entry name" value="Na+/solute_symporter_sf"/>
</dbReference>
<comment type="caution">
    <text evidence="17">The sequence shown here is derived from an EMBL/GenBank/DDBJ whole genome shotgun (WGS) entry which is preliminary data.</text>
</comment>
<feature type="transmembrane region" description="Helical" evidence="15">
    <location>
        <begin position="31"/>
        <end position="52"/>
    </location>
</feature>
<dbReference type="Proteomes" id="UP000237105">
    <property type="component" value="Unassembled WGS sequence"/>
</dbReference>
<evidence type="ECO:0000256" key="1">
    <source>
        <dbReference type="ARBA" id="ARBA00004141"/>
    </source>
</evidence>
<feature type="transmembrane region" description="Helical" evidence="15">
    <location>
        <begin position="263"/>
        <end position="283"/>
    </location>
</feature>
<dbReference type="PANTHER" id="PTHR32468">
    <property type="entry name" value="CATION/H + ANTIPORTER"/>
    <property type="match status" value="1"/>
</dbReference>
<feature type="transmembrane region" description="Helical" evidence="15">
    <location>
        <begin position="410"/>
        <end position="431"/>
    </location>
</feature>
<reference evidence="18" key="1">
    <citation type="submission" date="2016-06" db="EMBL/GenBank/DDBJ databases">
        <title>Parallel loss of symbiosis genes in relatives of nitrogen-fixing non-legume Parasponia.</title>
        <authorList>
            <person name="Van Velzen R."/>
            <person name="Holmer R."/>
            <person name="Bu F."/>
            <person name="Rutten L."/>
            <person name="Van Zeijl A."/>
            <person name="Liu W."/>
            <person name="Santuari L."/>
            <person name="Cao Q."/>
            <person name="Sharma T."/>
            <person name="Shen D."/>
            <person name="Roswanjaya Y."/>
            <person name="Wardhani T."/>
            <person name="Kalhor M.S."/>
            <person name="Jansen J."/>
            <person name="Van den Hoogen J."/>
            <person name="Gungor B."/>
            <person name="Hartog M."/>
            <person name="Hontelez J."/>
            <person name="Verver J."/>
            <person name="Yang W.-C."/>
            <person name="Schijlen E."/>
            <person name="Repin R."/>
            <person name="Schilthuizen M."/>
            <person name="Schranz E."/>
            <person name="Heidstra R."/>
            <person name="Miyata K."/>
            <person name="Fedorova E."/>
            <person name="Kohlen W."/>
            <person name="Bisseling T."/>
            <person name="Smit S."/>
            <person name="Geurts R."/>
        </authorList>
    </citation>
    <scope>NUCLEOTIDE SEQUENCE [LARGE SCALE GENOMIC DNA]</scope>
    <source>
        <strain evidence="18">cv. WU1-14</strain>
    </source>
</reference>
<dbReference type="PROSITE" id="PS50016">
    <property type="entry name" value="ZF_PHD_2"/>
    <property type="match status" value="1"/>
</dbReference>
<dbReference type="GO" id="GO:1902600">
    <property type="term" value="P:proton transmembrane transport"/>
    <property type="evidence" value="ECO:0007669"/>
    <property type="project" value="InterPro"/>
</dbReference>
<dbReference type="SUPFAM" id="SSF57903">
    <property type="entry name" value="FYVE/PHD zinc finger"/>
    <property type="match status" value="2"/>
</dbReference>
<dbReference type="GO" id="GO:0015297">
    <property type="term" value="F:antiporter activity"/>
    <property type="evidence" value="ECO:0007669"/>
    <property type="project" value="InterPro"/>
</dbReference>
<dbReference type="EMBL" id="JXTB01000029">
    <property type="protein sequence ID" value="PON74224.1"/>
    <property type="molecule type" value="Genomic_DNA"/>
</dbReference>
<sequence>MASNTTINDFGSLSFGDSQCRGRLTELFTKVAINLLGFFLIAGLCNALHFVLRPFSQPRITSDTFVGLIIGNLGFIHRAVNYSTAKTLRFIIDFGMICYMFALGIEMDPYVLFKAPTKDAKVAYAGMISTFILACAVIPFMHYTGQFEIAFTLSLSTVLSSTASPVLTRLITSLKIGKSDIGRLVIAAGMHSDFISTLVISLGYIIYPVEKGDEQTSHSFSRIRIAIQMACALLFQTVVAATLSPIFMNWVNNENPEGKPLKGSHLVLSVAFITLICCCSPVYGYSPILSAFMAGICLPREGRVSKWVVSKINYLLNTIFFPIFFFWMGYEAKLGEFEPGHFMTWARLFVLFGIATIGKVAGTVISGAMLGFNWPESVALGLLLTTKGHYHIYLAIAAKTAGTTSSSTSIVMVIAIFFTVVHAPSVVAQIIKRARKRAPTHRMALQLLDPSNELRILLCLHGPQNVPSTINFMEISQGAADPGIVVYVTDMIELTNEIAATLVKGDGPDTVTVTDKGVVEKRNEVTAAIEAYVDENGDGITLRRMLALSTFSGLPQDVCILAEDLMVALIILPFHKSLRADGTLDGGQSGFRYVNRKVLRNAPCSVGILVDRGFGLLEKISKSYVSLNVAVIFIGGKDDREALAYASRVARHPGVKLTVIRFLVDTNSDNASRRAGNYRINISEQEEETNLDDECFADFYEKYVGSGHVAYMEKYLANSAETYSTLRSFEGQYSLIIVGRGGRVNSVLTFGMNDWQQCPELGPIGDVLSGSDFSATTSVLIIQQHNLKGELDGLDDDFSIIRRICFCPLGFPRSLGTAKAKDAFLDEVRRVEEFLQDPLGIRVRDERGGTVQVAVPRVAPPPTQPPPLPLPVLTRPVVPPVRDVVAGVDDEAAAAASAQAKRAALQRKAAAAMVAAEDYARRFESGDLMDSSRGPAGEEQGQSNINVLCRICFFGENEGSERARKMLSCKTCAKKYHRNCLKTWAQHRGKIIGPRVCRRTGDPNKFMFCKRCDGAYHCYCQHPSHKNVSSGPYLCPKHTKCHSCGSAVPGNGLSVRWFLGYTCCDACGRLFVKGNYCPVCLKVYRDSESTPMVCCDVCQRWVHCQCDGISDEKYLQFQVDGNLQYKCATCRGECYQVHDLEDAVKELWRRKDKADRDLVASLRAAAGLPTQEDIFSISPYSDDEENGPVVLKNEQGRSLKLSLKGLVDKSPKKAKDYGKKYYSKGSLKRKGYQASVVSKREPDLSFEGHNDAQYFGYSLVQDKNGGRQSQRDELPDTYYSPVAGSLSQTEEICSIKKPGVLKHKFVDEVMVSDEDRTSRIVRIKSNKSNDLESGEDMGKLAGNSKTVKGKKLVINFGARKINVTNSPGSDASTDQREQEFMTSNGSDNTSWWKTNDKSILDRHDGLARNGDERNDSSVQPKDLKVGREGNFIKLGKIRSGVSGYNPKFGRVSSADGSEAATPEQMPSSLGKRSIEGTTTAVGPAGGEVPTSRSERVYSGKLSEGRPDTFTESNDDHGQTPVSQSLPRDSKPLLKFKFKKPSIESQNSANQEEEKSSIKGQRSKRKRPSPFIEKISSNEDDVTQVQQENLMDEIMDANWILKKLGKDAIGKRVEVHQPSDNSWHKGVVADLVEGTSTLSVTLDDGRVKFLELGKQGVRFVSQKQKRSKT</sequence>
<feature type="transmembrane region" description="Helical" evidence="15">
    <location>
        <begin position="227"/>
        <end position="251"/>
    </location>
</feature>
<evidence type="ECO:0000256" key="11">
    <source>
        <dbReference type="ARBA" id="ARBA00023136"/>
    </source>
</evidence>
<evidence type="ECO:0000256" key="10">
    <source>
        <dbReference type="ARBA" id="ARBA00023065"/>
    </source>
</evidence>
<keyword evidence="3" id="KW-0633">Potassium transport</keyword>
<dbReference type="GO" id="GO:0006885">
    <property type="term" value="P:regulation of pH"/>
    <property type="evidence" value="ECO:0007669"/>
    <property type="project" value="TreeGrafter"/>
</dbReference>
<dbReference type="FunFam" id="3.30.40.10:FF:000238">
    <property type="entry name" value="PHD finger family protein"/>
    <property type="match status" value="1"/>
</dbReference>
<organism evidence="17 18">
    <name type="scientific">Parasponia andersonii</name>
    <name type="common">Sponia andersonii</name>
    <dbReference type="NCBI Taxonomy" id="3476"/>
    <lineage>
        <taxon>Eukaryota</taxon>
        <taxon>Viridiplantae</taxon>
        <taxon>Streptophyta</taxon>
        <taxon>Embryophyta</taxon>
        <taxon>Tracheophyta</taxon>
        <taxon>Spermatophyta</taxon>
        <taxon>Magnoliopsida</taxon>
        <taxon>eudicotyledons</taxon>
        <taxon>Gunneridae</taxon>
        <taxon>Pentapetalae</taxon>
        <taxon>rosids</taxon>
        <taxon>fabids</taxon>
        <taxon>Rosales</taxon>
        <taxon>Cannabaceae</taxon>
        <taxon>Parasponia</taxon>
    </lineage>
</organism>
<gene>
    <name evidence="17" type="ORF">PanWU01x14_050560</name>
</gene>
<keyword evidence="8" id="KW-0630">Potassium</keyword>
<keyword evidence="7" id="KW-0862">Zinc</keyword>
<feature type="transmembrane region" description="Helical" evidence="15">
    <location>
        <begin position="308"/>
        <end position="327"/>
    </location>
</feature>
<dbReference type="FunFam" id="3.30.40.10:FF:000721">
    <property type="entry name" value="Os12g0527800 protein"/>
    <property type="match status" value="1"/>
</dbReference>
<evidence type="ECO:0000256" key="12">
    <source>
        <dbReference type="ARBA" id="ARBA00038341"/>
    </source>
</evidence>
<dbReference type="InterPro" id="IPR057290">
    <property type="entry name" value="CHX17_C"/>
</dbReference>
<keyword evidence="2" id="KW-0813">Transport</keyword>
<dbReference type="GO" id="GO:0012505">
    <property type="term" value="C:endomembrane system"/>
    <property type="evidence" value="ECO:0007669"/>
    <property type="project" value="TreeGrafter"/>
</dbReference>
<dbReference type="GO" id="GO:0006813">
    <property type="term" value="P:potassium ion transport"/>
    <property type="evidence" value="ECO:0007669"/>
    <property type="project" value="UniProtKB-KW"/>
</dbReference>
<evidence type="ECO:0000256" key="3">
    <source>
        <dbReference type="ARBA" id="ARBA00022538"/>
    </source>
</evidence>
<dbReference type="OrthoDB" id="754456at2759"/>
<feature type="compositionally biased region" description="Basic and acidic residues" evidence="14">
    <location>
        <begin position="1394"/>
        <end position="1424"/>
    </location>
</feature>
<evidence type="ECO:0000313" key="17">
    <source>
        <dbReference type="EMBL" id="PON74224.1"/>
    </source>
</evidence>
<keyword evidence="18" id="KW-1185">Reference proteome</keyword>
<evidence type="ECO:0000259" key="16">
    <source>
        <dbReference type="PROSITE" id="PS50016"/>
    </source>
</evidence>
<evidence type="ECO:0000256" key="15">
    <source>
        <dbReference type="SAM" id="Phobius"/>
    </source>
</evidence>
<evidence type="ECO:0000313" key="18">
    <source>
        <dbReference type="Proteomes" id="UP000237105"/>
    </source>
</evidence>
<keyword evidence="5" id="KW-0479">Metal-binding</keyword>
<keyword evidence="4 15" id="KW-0812">Transmembrane</keyword>
<comment type="similarity">
    <text evidence="12">Belongs to the monovalent cation:proton antiporter 2 (CPA2) transporter (TC 2.A.37) family. CHX (TC 2.A.37.4) subfamily.</text>
</comment>
<dbReference type="SMART" id="SM00249">
    <property type="entry name" value="PHD"/>
    <property type="match status" value="3"/>
</dbReference>
<feature type="domain" description="PHD-type" evidence="16">
    <location>
        <begin position="1074"/>
        <end position="1133"/>
    </location>
</feature>
<feature type="transmembrane region" description="Helical" evidence="15">
    <location>
        <begin position="149"/>
        <end position="172"/>
    </location>
</feature>
<feature type="transmembrane region" description="Helical" evidence="15">
    <location>
        <begin position="348"/>
        <end position="372"/>
    </location>
</feature>
<keyword evidence="10" id="KW-0406">Ion transport</keyword>